<comment type="caution">
    <text evidence="9">The sequence shown here is derived from an EMBL/GenBank/DDBJ whole genome shotgun (WGS) entry which is preliminary data.</text>
</comment>
<sequence>MSWYSGIYTKVRNVRDKRPVFGYILHILLNLLLSFQIILFAYCVYVYVFVLCGKMLTSNIQASIYLFVFGSLTLMMVWSLVQTIFTSVSRVPAIYYVDEATDKKLKEVTPFANDRYVPDKSSATQIEDQIKILVQVVEQKHLLMVETDHYGRVRYCYQCSLLKPDRSHHCSSCGFCVVKYDHHCPWINKCVSHSNYKFFLLYLFYGCALVIWTLATSLEGLIRYFVHQNWAEEAGYFVQLLISMIMCAGFGYYPLGELLIYHYGLIALNETTCEQAKPPIIRGDYMADYNFGRAFNFRAVFGWGLWLFPVNTTTIDGLHFPVHYTDNALPAEKICVRPMGSSLTD</sequence>
<feature type="transmembrane region" description="Helical" evidence="7">
    <location>
        <begin position="198"/>
        <end position="215"/>
    </location>
</feature>
<comment type="domain">
    <text evidence="7">The DHHC domain is required for palmitoyltransferase activity.</text>
</comment>
<evidence type="ECO:0000256" key="1">
    <source>
        <dbReference type="ARBA" id="ARBA00004141"/>
    </source>
</evidence>
<evidence type="ECO:0000256" key="7">
    <source>
        <dbReference type="RuleBase" id="RU079119"/>
    </source>
</evidence>
<keyword evidence="5 7" id="KW-0472">Membrane</keyword>
<dbReference type="GO" id="GO:0016020">
    <property type="term" value="C:membrane"/>
    <property type="evidence" value="ECO:0007669"/>
    <property type="project" value="UniProtKB-SubCell"/>
</dbReference>
<dbReference type="GO" id="GO:0019706">
    <property type="term" value="F:protein-cysteine S-palmitoyltransferase activity"/>
    <property type="evidence" value="ECO:0007669"/>
    <property type="project" value="UniProtKB-EC"/>
</dbReference>
<dbReference type="Proteomes" id="UP000783686">
    <property type="component" value="Unassembled WGS sequence"/>
</dbReference>
<evidence type="ECO:0000256" key="4">
    <source>
        <dbReference type="ARBA" id="ARBA00022989"/>
    </source>
</evidence>
<evidence type="ECO:0000313" key="9">
    <source>
        <dbReference type="EMBL" id="CAD5225620.1"/>
    </source>
</evidence>
<accession>A0A811LDI3</accession>
<dbReference type="Proteomes" id="UP000614601">
    <property type="component" value="Unassembled WGS sequence"/>
</dbReference>
<keyword evidence="6 7" id="KW-0012">Acyltransferase</keyword>
<dbReference type="InterPro" id="IPR001594">
    <property type="entry name" value="Palmitoyltrfase_DHHC"/>
</dbReference>
<dbReference type="PROSITE" id="PS50216">
    <property type="entry name" value="DHHC"/>
    <property type="match status" value="1"/>
</dbReference>
<proteinExistence type="inferred from homology"/>
<dbReference type="EMBL" id="CAJFDH010000005">
    <property type="protein sequence ID" value="CAD5225620.1"/>
    <property type="molecule type" value="Genomic_DNA"/>
</dbReference>
<evidence type="ECO:0000256" key="6">
    <source>
        <dbReference type="ARBA" id="ARBA00023315"/>
    </source>
</evidence>
<dbReference type="OrthoDB" id="9909019at2759"/>
<reference evidence="9" key="1">
    <citation type="submission" date="2020-09" db="EMBL/GenBank/DDBJ databases">
        <authorList>
            <person name="Kikuchi T."/>
        </authorList>
    </citation>
    <scope>NUCLEOTIDE SEQUENCE</scope>
    <source>
        <strain evidence="9">SH1</strain>
    </source>
</reference>
<keyword evidence="10" id="KW-1185">Reference proteome</keyword>
<dbReference type="Pfam" id="PF01529">
    <property type="entry name" value="DHHC"/>
    <property type="match status" value="1"/>
</dbReference>
<comment type="similarity">
    <text evidence="7">Belongs to the DHHC palmitoyltransferase family.</text>
</comment>
<evidence type="ECO:0000259" key="8">
    <source>
        <dbReference type="Pfam" id="PF01529"/>
    </source>
</evidence>
<dbReference type="PANTHER" id="PTHR12246">
    <property type="entry name" value="PALMITOYLTRANSFERASE ZDHHC16"/>
    <property type="match status" value="1"/>
</dbReference>
<feature type="transmembrane region" description="Helical" evidence="7">
    <location>
        <begin position="62"/>
        <end position="81"/>
    </location>
</feature>
<evidence type="ECO:0000256" key="5">
    <source>
        <dbReference type="ARBA" id="ARBA00023136"/>
    </source>
</evidence>
<keyword evidence="2 7" id="KW-0808">Transferase</keyword>
<evidence type="ECO:0000256" key="3">
    <source>
        <dbReference type="ARBA" id="ARBA00022692"/>
    </source>
</evidence>
<dbReference type="AlphaFoldDB" id="A0A811LDI3"/>
<keyword evidence="4 7" id="KW-1133">Transmembrane helix</keyword>
<dbReference type="EMBL" id="CAJFCW020000005">
    <property type="protein sequence ID" value="CAG9121136.1"/>
    <property type="molecule type" value="Genomic_DNA"/>
</dbReference>
<feature type="domain" description="Palmitoyltransferase DHHC" evidence="8">
    <location>
        <begin position="152"/>
        <end position="277"/>
    </location>
</feature>
<keyword evidence="3 7" id="KW-0812">Transmembrane</keyword>
<organism evidence="9 10">
    <name type="scientific">Bursaphelenchus okinawaensis</name>
    <dbReference type="NCBI Taxonomy" id="465554"/>
    <lineage>
        <taxon>Eukaryota</taxon>
        <taxon>Metazoa</taxon>
        <taxon>Ecdysozoa</taxon>
        <taxon>Nematoda</taxon>
        <taxon>Chromadorea</taxon>
        <taxon>Rhabditida</taxon>
        <taxon>Tylenchina</taxon>
        <taxon>Tylenchomorpha</taxon>
        <taxon>Aphelenchoidea</taxon>
        <taxon>Aphelenchoididae</taxon>
        <taxon>Bursaphelenchus</taxon>
    </lineage>
</organism>
<evidence type="ECO:0000313" key="10">
    <source>
        <dbReference type="Proteomes" id="UP000614601"/>
    </source>
</evidence>
<feature type="transmembrane region" description="Helical" evidence="7">
    <location>
        <begin position="235"/>
        <end position="255"/>
    </location>
</feature>
<evidence type="ECO:0000256" key="2">
    <source>
        <dbReference type="ARBA" id="ARBA00022679"/>
    </source>
</evidence>
<dbReference type="EC" id="2.3.1.225" evidence="7"/>
<feature type="transmembrane region" description="Helical" evidence="7">
    <location>
        <begin position="20"/>
        <end position="50"/>
    </location>
</feature>
<gene>
    <name evidence="9" type="ORF">BOKJ2_LOCUS11669</name>
</gene>
<comment type="subcellular location">
    <subcellularLocation>
        <location evidence="1">Membrane</location>
        <topology evidence="1">Multi-pass membrane protein</topology>
    </subcellularLocation>
</comment>
<name>A0A811LDI3_9BILA</name>
<comment type="catalytic activity">
    <reaction evidence="7">
        <text>L-cysteinyl-[protein] + hexadecanoyl-CoA = S-hexadecanoyl-L-cysteinyl-[protein] + CoA</text>
        <dbReference type="Rhea" id="RHEA:36683"/>
        <dbReference type="Rhea" id="RHEA-COMP:10131"/>
        <dbReference type="Rhea" id="RHEA-COMP:11032"/>
        <dbReference type="ChEBI" id="CHEBI:29950"/>
        <dbReference type="ChEBI" id="CHEBI:57287"/>
        <dbReference type="ChEBI" id="CHEBI:57379"/>
        <dbReference type="ChEBI" id="CHEBI:74151"/>
        <dbReference type="EC" id="2.3.1.225"/>
    </reaction>
</comment>
<dbReference type="InterPro" id="IPR039859">
    <property type="entry name" value="PFA4/ZDH16/20/ERF2-like"/>
</dbReference>
<protein>
    <recommendedName>
        <fullName evidence="7">Palmitoyltransferase</fullName>
        <ecNumber evidence="7">2.3.1.225</ecNumber>
    </recommendedName>
</protein>